<reference evidence="1" key="1">
    <citation type="submission" date="2014-11" db="EMBL/GenBank/DDBJ databases">
        <authorList>
            <person name="Amaro Gonzalez C."/>
        </authorList>
    </citation>
    <scope>NUCLEOTIDE SEQUENCE</scope>
</reference>
<name>A0A0E9XFJ3_ANGAN</name>
<reference evidence="1" key="2">
    <citation type="journal article" date="2015" name="Fish Shellfish Immunol.">
        <title>Early steps in the European eel (Anguilla anguilla)-Vibrio vulnificus interaction in the gills: Role of the RtxA13 toxin.</title>
        <authorList>
            <person name="Callol A."/>
            <person name="Pajuelo D."/>
            <person name="Ebbesson L."/>
            <person name="Teles M."/>
            <person name="MacKenzie S."/>
            <person name="Amaro C."/>
        </authorList>
    </citation>
    <scope>NUCLEOTIDE SEQUENCE</scope>
</reference>
<protein>
    <submittedName>
        <fullName evidence="1">Uncharacterized protein</fullName>
    </submittedName>
</protein>
<sequence>MRSHPPPL</sequence>
<organism evidence="1">
    <name type="scientific">Anguilla anguilla</name>
    <name type="common">European freshwater eel</name>
    <name type="synonym">Muraena anguilla</name>
    <dbReference type="NCBI Taxonomy" id="7936"/>
    <lineage>
        <taxon>Eukaryota</taxon>
        <taxon>Metazoa</taxon>
        <taxon>Chordata</taxon>
        <taxon>Craniata</taxon>
        <taxon>Vertebrata</taxon>
        <taxon>Euteleostomi</taxon>
        <taxon>Actinopterygii</taxon>
        <taxon>Neopterygii</taxon>
        <taxon>Teleostei</taxon>
        <taxon>Anguilliformes</taxon>
        <taxon>Anguillidae</taxon>
        <taxon>Anguilla</taxon>
    </lineage>
</organism>
<dbReference type="EMBL" id="GBXM01007178">
    <property type="protein sequence ID" value="JAI01400.1"/>
    <property type="molecule type" value="Transcribed_RNA"/>
</dbReference>
<proteinExistence type="predicted"/>
<accession>A0A0E9XFJ3</accession>
<evidence type="ECO:0000313" key="1">
    <source>
        <dbReference type="EMBL" id="JAI01400.1"/>
    </source>
</evidence>